<dbReference type="AlphaFoldDB" id="A0A835MAL1"/>
<dbReference type="InterPro" id="IPR044846">
    <property type="entry name" value="GH10"/>
</dbReference>
<comment type="similarity">
    <text evidence="1">Belongs to the glycosyl hydrolase 10 (cellulase F) family.</text>
</comment>
<dbReference type="PANTHER" id="PTHR31490:SF2">
    <property type="entry name" value="GLYCOSYL HYDROLASE FAMILY 10 PROTEIN"/>
    <property type="match status" value="1"/>
</dbReference>
<dbReference type="GO" id="GO:0000272">
    <property type="term" value="P:polysaccharide catabolic process"/>
    <property type="evidence" value="ECO:0007669"/>
    <property type="project" value="UniProtKB-KW"/>
</dbReference>
<evidence type="ECO:0000259" key="5">
    <source>
        <dbReference type="PROSITE" id="PS51760"/>
    </source>
</evidence>
<evidence type="ECO:0000256" key="4">
    <source>
        <dbReference type="ARBA" id="ARBA00023326"/>
    </source>
</evidence>
<dbReference type="SUPFAM" id="SSF51445">
    <property type="entry name" value="(Trans)glycosidases"/>
    <property type="match status" value="1"/>
</dbReference>
<dbReference type="PANTHER" id="PTHR31490">
    <property type="entry name" value="GLYCOSYL HYDROLASE"/>
    <property type="match status" value="1"/>
</dbReference>
<gene>
    <name evidence="6" type="ORF">IFM89_024909</name>
</gene>
<protein>
    <recommendedName>
        <fullName evidence="5">GH10 domain-containing protein</fullName>
    </recommendedName>
</protein>
<organism evidence="6 7">
    <name type="scientific">Coptis chinensis</name>
    <dbReference type="NCBI Taxonomy" id="261450"/>
    <lineage>
        <taxon>Eukaryota</taxon>
        <taxon>Viridiplantae</taxon>
        <taxon>Streptophyta</taxon>
        <taxon>Embryophyta</taxon>
        <taxon>Tracheophyta</taxon>
        <taxon>Spermatophyta</taxon>
        <taxon>Magnoliopsida</taxon>
        <taxon>Ranunculales</taxon>
        <taxon>Ranunculaceae</taxon>
        <taxon>Coptidoideae</taxon>
        <taxon>Coptis</taxon>
    </lineage>
</organism>
<proteinExistence type="inferred from homology"/>
<reference evidence="6 7" key="1">
    <citation type="submission" date="2020-10" db="EMBL/GenBank/DDBJ databases">
        <title>The Coptis chinensis genome and diversification of protoberbering-type alkaloids.</title>
        <authorList>
            <person name="Wang B."/>
            <person name="Shu S."/>
            <person name="Song C."/>
            <person name="Liu Y."/>
        </authorList>
    </citation>
    <scope>NUCLEOTIDE SEQUENCE [LARGE SCALE GENOMIC DNA]</scope>
    <source>
        <strain evidence="6">HL-2020</strain>
        <tissue evidence="6">Leaf</tissue>
    </source>
</reference>
<dbReference type="OrthoDB" id="3055998at2759"/>
<evidence type="ECO:0000256" key="1">
    <source>
        <dbReference type="ARBA" id="ARBA00007495"/>
    </source>
</evidence>
<keyword evidence="3" id="KW-0119">Carbohydrate metabolism</keyword>
<evidence type="ECO:0000256" key="3">
    <source>
        <dbReference type="ARBA" id="ARBA00023277"/>
    </source>
</evidence>
<dbReference type="PROSITE" id="PS51760">
    <property type="entry name" value="GH10_2"/>
    <property type="match status" value="1"/>
</dbReference>
<keyword evidence="7" id="KW-1185">Reference proteome</keyword>
<dbReference type="EMBL" id="JADFTS010000001">
    <property type="protein sequence ID" value="KAF9625628.1"/>
    <property type="molecule type" value="Genomic_DNA"/>
</dbReference>
<keyword evidence="2" id="KW-0378">Hydrolase</keyword>
<feature type="domain" description="GH10" evidence="5">
    <location>
        <begin position="115"/>
        <end position="391"/>
    </location>
</feature>
<evidence type="ECO:0000313" key="6">
    <source>
        <dbReference type="EMBL" id="KAF9625628.1"/>
    </source>
</evidence>
<evidence type="ECO:0000256" key="2">
    <source>
        <dbReference type="ARBA" id="ARBA00022801"/>
    </source>
</evidence>
<comment type="caution">
    <text evidence="6">The sequence shown here is derived from an EMBL/GenBank/DDBJ whole genome shotgun (WGS) entry which is preliminary data.</text>
</comment>
<dbReference type="SMART" id="SM00633">
    <property type="entry name" value="Glyco_10"/>
    <property type="match status" value="1"/>
</dbReference>
<dbReference type="GO" id="GO:0031176">
    <property type="term" value="F:endo-1,4-beta-xylanase activity"/>
    <property type="evidence" value="ECO:0007669"/>
    <property type="project" value="UniProtKB-ARBA"/>
</dbReference>
<accession>A0A835MAL1</accession>
<dbReference type="InterPro" id="IPR017853">
    <property type="entry name" value="GH"/>
</dbReference>
<dbReference type="Gene3D" id="3.20.20.80">
    <property type="entry name" value="Glycosidases"/>
    <property type="match status" value="1"/>
</dbReference>
<dbReference type="InterPro" id="IPR001000">
    <property type="entry name" value="GH10_dom"/>
</dbReference>
<name>A0A835MAL1_9MAGN</name>
<keyword evidence="4" id="KW-0624">Polysaccharide degradation</keyword>
<sequence>MRAEFYDLIKTILVSAWIQVSEGKELVSAKVKTRKGYRTAGTVFAESGCWSMLKGGLTVDSSGPAELYFESNNTRVEIWADNVSLQPFTKEQWRSHQDQSIEKARKGKVKIQAVDSQGKILAGAKNWFTPRFTVTVFENEMKWYSTENTRGKDDYSVSDAMVKFAKQHDIAVRGHNIFWDDGRYQPWWVKSLPTDQLRRAAEHRANSVITKYARQLIHWDVVNENLHWSFFEDKLGKNFSAAVLKTHTDLIGRLTLFLNEYNTIEENEDAKAAPSVYLQKLREIHSYQGNPAQVIGIGLEGHFRIANIPYMRAGIDTLAAAGFPIWLTEVDVDQSPNQAQYLEEILREAHSHPAVQGIVLWTGWHPDKCYKKCLTDNNFRNLPTGDVVDKLIQEWKMHGVGITDSNGIFETSLFHGDYNVTISHPMTNSSSAQSFKVAAAESSQETTLHVQISNI</sequence>
<dbReference type="Gene3D" id="2.60.120.260">
    <property type="entry name" value="Galactose-binding domain-like"/>
    <property type="match status" value="1"/>
</dbReference>
<dbReference type="Proteomes" id="UP000631114">
    <property type="component" value="Unassembled WGS sequence"/>
</dbReference>
<dbReference type="Pfam" id="PF00331">
    <property type="entry name" value="Glyco_hydro_10"/>
    <property type="match status" value="1"/>
</dbReference>
<evidence type="ECO:0000313" key="7">
    <source>
        <dbReference type="Proteomes" id="UP000631114"/>
    </source>
</evidence>